<sequence length="240" mass="27126">MTLMQLLPLAKSSDSDACLGVNIGRRPHPKICQKYYQCNREVSVLKECPENGNFHPQLRKCLPPSEYNCGITTTRITTTVTTTESTTPRTTGESECLPNKLSLQQFYPPYEHFGIRYFLSRDVFTSDMEATHSCLSICSYLAEVDSKSKELIIVEIIKRRKVGFIVSGTSMPDRGVYVSHRTGKRLKYIDWAAGQPDRVNGRNCLYFAHGHSGAFNGPCDNRKSPLMFLCEKQYATLVLH</sequence>
<accession>A0AAV2IJD2</accession>
<dbReference type="InterPro" id="IPR036508">
    <property type="entry name" value="Chitin-bd_dom_sf"/>
</dbReference>
<evidence type="ECO:0000313" key="3">
    <source>
        <dbReference type="Proteomes" id="UP001497497"/>
    </source>
</evidence>
<dbReference type="CDD" id="cd00037">
    <property type="entry name" value="CLECT"/>
    <property type="match status" value="1"/>
</dbReference>
<dbReference type="SMART" id="SM00494">
    <property type="entry name" value="ChtBD2"/>
    <property type="match status" value="1"/>
</dbReference>
<evidence type="ECO:0000313" key="2">
    <source>
        <dbReference type="EMBL" id="CAL1547191.1"/>
    </source>
</evidence>
<comment type="caution">
    <text evidence="2">The sequence shown here is derived from an EMBL/GenBank/DDBJ whole genome shotgun (WGS) entry which is preliminary data.</text>
</comment>
<feature type="domain" description="Chitin-binding type-2" evidence="1">
    <location>
        <begin position="15"/>
        <end position="71"/>
    </location>
</feature>
<dbReference type="InterPro" id="IPR016186">
    <property type="entry name" value="C-type_lectin-like/link_sf"/>
</dbReference>
<dbReference type="Gene3D" id="2.170.140.10">
    <property type="entry name" value="Chitin binding domain"/>
    <property type="match status" value="1"/>
</dbReference>
<dbReference type="Pfam" id="PF01607">
    <property type="entry name" value="CBM_14"/>
    <property type="match status" value="1"/>
</dbReference>
<dbReference type="InterPro" id="IPR002557">
    <property type="entry name" value="Chitin-bd_dom"/>
</dbReference>
<dbReference type="Gene3D" id="3.10.100.10">
    <property type="entry name" value="Mannose-Binding Protein A, subunit A"/>
    <property type="match status" value="1"/>
</dbReference>
<dbReference type="EMBL" id="CAXITT010000914">
    <property type="protein sequence ID" value="CAL1547191.1"/>
    <property type="molecule type" value="Genomic_DNA"/>
</dbReference>
<name>A0AAV2IJD2_LYMST</name>
<evidence type="ECO:0000259" key="1">
    <source>
        <dbReference type="PROSITE" id="PS50940"/>
    </source>
</evidence>
<dbReference type="Proteomes" id="UP001497497">
    <property type="component" value="Unassembled WGS sequence"/>
</dbReference>
<dbReference type="PROSITE" id="PS50940">
    <property type="entry name" value="CHIT_BIND_II"/>
    <property type="match status" value="1"/>
</dbReference>
<dbReference type="GO" id="GO:0005576">
    <property type="term" value="C:extracellular region"/>
    <property type="evidence" value="ECO:0007669"/>
    <property type="project" value="InterPro"/>
</dbReference>
<proteinExistence type="predicted"/>
<dbReference type="SUPFAM" id="SSF57625">
    <property type="entry name" value="Invertebrate chitin-binding proteins"/>
    <property type="match status" value="1"/>
</dbReference>
<gene>
    <name evidence="2" type="ORF">GSLYS_00020516001</name>
</gene>
<reference evidence="2 3" key="1">
    <citation type="submission" date="2024-04" db="EMBL/GenBank/DDBJ databases">
        <authorList>
            <consortium name="Genoscope - CEA"/>
            <person name="William W."/>
        </authorList>
    </citation>
    <scope>NUCLEOTIDE SEQUENCE [LARGE SCALE GENOMIC DNA]</scope>
</reference>
<protein>
    <recommendedName>
        <fullName evidence="1">Chitin-binding type-2 domain-containing protein</fullName>
    </recommendedName>
</protein>
<keyword evidence="3" id="KW-1185">Reference proteome</keyword>
<dbReference type="InterPro" id="IPR016187">
    <property type="entry name" value="CTDL_fold"/>
</dbReference>
<dbReference type="GO" id="GO:0008061">
    <property type="term" value="F:chitin binding"/>
    <property type="evidence" value="ECO:0007669"/>
    <property type="project" value="InterPro"/>
</dbReference>
<organism evidence="2 3">
    <name type="scientific">Lymnaea stagnalis</name>
    <name type="common">Great pond snail</name>
    <name type="synonym">Helix stagnalis</name>
    <dbReference type="NCBI Taxonomy" id="6523"/>
    <lineage>
        <taxon>Eukaryota</taxon>
        <taxon>Metazoa</taxon>
        <taxon>Spiralia</taxon>
        <taxon>Lophotrochozoa</taxon>
        <taxon>Mollusca</taxon>
        <taxon>Gastropoda</taxon>
        <taxon>Heterobranchia</taxon>
        <taxon>Euthyneura</taxon>
        <taxon>Panpulmonata</taxon>
        <taxon>Hygrophila</taxon>
        <taxon>Lymnaeoidea</taxon>
        <taxon>Lymnaeidae</taxon>
        <taxon>Lymnaea</taxon>
    </lineage>
</organism>
<dbReference type="SUPFAM" id="SSF56436">
    <property type="entry name" value="C-type lectin-like"/>
    <property type="match status" value="1"/>
</dbReference>
<dbReference type="AlphaFoldDB" id="A0AAV2IJD2"/>